<evidence type="ECO:0000313" key="4">
    <source>
        <dbReference type="Proteomes" id="UP000318103"/>
    </source>
</evidence>
<evidence type="ECO:0000256" key="2">
    <source>
        <dbReference type="SAM" id="SignalP"/>
    </source>
</evidence>
<dbReference type="OrthoDB" id="4334920at2"/>
<comment type="caution">
    <text evidence="3">The sequence shown here is derived from an EMBL/GenBank/DDBJ whole genome shotgun (WGS) entry which is preliminary data.</text>
</comment>
<dbReference type="RefSeq" id="WP_055704174.1">
    <property type="nucleotide sequence ID" value="NZ_JBPJFI010000001.1"/>
</dbReference>
<dbReference type="AlphaFoldDB" id="A0A542UIA1"/>
<accession>A0A542UIA1</accession>
<dbReference type="Proteomes" id="UP000318103">
    <property type="component" value="Unassembled WGS sequence"/>
</dbReference>
<feature type="signal peptide" evidence="2">
    <location>
        <begin position="1"/>
        <end position="25"/>
    </location>
</feature>
<name>A0A542UIA1_9ACTN</name>
<dbReference type="EMBL" id="VFNX01000001">
    <property type="protein sequence ID" value="TQK98789.1"/>
    <property type="molecule type" value="Genomic_DNA"/>
</dbReference>
<protein>
    <recommendedName>
        <fullName evidence="5">Secreted protein</fullName>
    </recommendedName>
</protein>
<keyword evidence="4" id="KW-1185">Reference proteome</keyword>
<keyword evidence="2" id="KW-0732">Signal</keyword>
<feature type="compositionally biased region" description="Basic and acidic residues" evidence="1">
    <location>
        <begin position="58"/>
        <end position="74"/>
    </location>
</feature>
<organism evidence="3 4">
    <name type="scientific">Streptomyces puniciscabiei</name>
    <dbReference type="NCBI Taxonomy" id="164348"/>
    <lineage>
        <taxon>Bacteria</taxon>
        <taxon>Bacillati</taxon>
        <taxon>Actinomycetota</taxon>
        <taxon>Actinomycetes</taxon>
        <taxon>Kitasatosporales</taxon>
        <taxon>Streptomycetaceae</taxon>
        <taxon>Streptomyces</taxon>
    </lineage>
</organism>
<reference evidence="3 4" key="1">
    <citation type="submission" date="2019-06" db="EMBL/GenBank/DDBJ databases">
        <title>Sequencing the genomes of 1000 actinobacteria strains.</title>
        <authorList>
            <person name="Klenk H.-P."/>
        </authorList>
    </citation>
    <scope>NUCLEOTIDE SEQUENCE [LARGE SCALE GENOMIC DNA]</scope>
    <source>
        <strain evidence="3 4">DSM 41929</strain>
    </source>
</reference>
<sequence>MRCSRITTATLAAAGVVLLAGPATAAPGGTVSPTTVKAGQVVSLKLTGCSDPSQGGRAEGEQVGRHTSERSPIRTVELRPTTRDTLAGFAGIERNVRPGVAHIYMVCASDPNDVVTVDVTVTS</sequence>
<feature type="chain" id="PRO_5022071631" description="Secreted protein" evidence="2">
    <location>
        <begin position="26"/>
        <end position="123"/>
    </location>
</feature>
<feature type="region of interest" description="Disordered" evidence="1">
    <location>
        <begin position="48"/>
        <end position="74"/>
    </location>
</feature>
<evidence type="ECO:0000313" key="3">
    <source>
        <dbReference type="EMBL" id="TQK98789.1"/>
    </source>
</evidence>
<evidence type="ECO:0008006" key="5">
    <source>
        <dbReference type="Google" id="ProtNLM"/>
    </source>
</evidence>
<gene>
    <name evidence="3" type="ORF">FB563_3833</name>
</gene>
<proteinExistence type="predicted"/>
<evidence type="ECO:0000256" key="1">
    <source>
        <dbReference type="SAM" id="MobiDB-lite"/>
    </source>
</evidence>